<organism evidence="1 2">
    <name type="scientific">Pseudomonas amygdali pv. lachrymans str. M301315</name>
    <dbReference type="NCBI Taxonomy" id="629260"/>
    <lineage>
        <taxon>Bacteria</taxon>
        <taxon>Pseudomonadati</taxon>
        <taxon>Pseudomonadota</taxon>
        <taxon>Gammaproteobacteria</taxon>
        <taxon>Pseudomonadales</taxon>
        <taxon>Pseudomonadaceae</taxon>
        <taxon>Pseudomonas</taxon>
        <taxon>Pseudomonas amygdali</taxon>
    </lineage>
</organism>
<sequence length="426" mass="47911">MLTRYRNRKLIVAHTGRLVDTEHPDYPNSSYAMLLAAKEDGALNKQSLYEHFIKMFWPDVKGGVSALGEGAPIDEDDDDYRDEVAGVAYRSIMAGTACSDEPDKLKLLELIHDTCEGNYINITKFREAVEDLRGTAHHPLTLFDLPVTEHAYRLYHDLFEIKEPIIRKVISQGLVDPFKQIFSLFKSRGDGDQIKNMVGEISLAGSQAIRQYLYDANESSLDEDIYGRLLGSIAMIDDEFPFLVEGDDIPSGFFAQYGDQLWYEVVDALSKSNFTMKNIGSPEKQPSIKALIDTMALLFKQHDFYPAMMARTQGRNLASLPRFRQSEQPDQQGSLSTLITWLSSQSYALYSDGSLVEDGIGVAGKLKPYLVIKAIHQAYPAKAVEQALADDNQRILFYRATGKPLYLRNLRDRSLSDQLIGQDLGL</sequence>
<proteinExistence type="predicted"/>
<dbReference type="Proteomes" id="UP000006426">
    <property type="component" value="Plasmid pmppla107"/>
</dbReference>
<evidence type="ECO:0000313" key="1">
    <source>
        <dbReference type="EMBL" id="AXH59826.1"/>
    </source>
</evidence>
<gene>
    <name evidence="1" type="ORF">PLA107_031880</name>
</gene>
<geneLocation type="plasmid" evidence="2">
    <name>pmppla107</name>
</geneLocation>
<keyword evidence="1" id="KW-0614">Plasmid</keyword>
<accession>A0AAD0V9G9</accession>
<name>A0AAD0V9G9_PSEAV</name>
<dbReference type="AlphaFoldDB" id="A0AAD0V9G9"/>
<evidence type="ECO:0000313" key="2">
    <source>
        <dbReference type="Proteomes" id="UP000006426"/>
    </source>
</evidence>
<reference evidence="1 2" key="1">
    <citation type="journal article" date="2011" name="PLoS Pathog.">
        <title>Dynamic evolution of pathogenicity revealed by sequencing and comparative genomics of 19 Pseudomonas syringae isolates.</title>
        <authorList>
            <person name="Baltrus D.A."/>
            <person name="Nishimura M.T."/>
            <person name="Romanchuk A."/>
            <person name="Chang J.H."/>
            <person name="Mukhtar M.S."/>
            <person name="Cherkis K."/>
            <person name="Roach J."/>
            <person name="Grant S.R."/>
            <person name="Jones C.D."/>
            <person name="Dangl J.L."/>
        </authorList>
    </citation>
    <scope>NUCLEOTIDE SEQUENCE [LARGE SCALE GENOMIC DNA]</scope>
    <source>
        <strain evidence="1 2">M301315</strain>
    </source>
</reference>
<dbReference type="EMBL" id="CP031226">
    <property type="protein sequence ID" value="AXH59826.1"/>
    <property type="molecule type" value="Genomic_DNA"/>
</dbReference>
<protein>
    <submittedName>
        <fullName evidence="1">Uncharacterized protein</fullName>
    </submittedName>
</protein>